<keyword evidence="2" id="KW-1185">Reference proteome</keyword>
<dbReference type="EMBL" id="CADEAL010001046">
    <property type="protein sequence ID" value="CAB1428356.1"/>
    <property type="molecule type" value="Genomic_DNA"/>
</dbReference>
<comment type="caution">
    <text evidence="1">The sequence shown here is derived from an EMBL/GenBank/DDBJ whole genome shotgun (WGS) entry which is preliminary data.</text>
</comment>
<protein>
    <submittedName>
        <fullName evidence="1">Uncharacterized protein</fullName>
    </submittedName>
</protein>
<accession>A0A9N7YK53</accession>
<proteinExistence type="predicted"/>
<evidence type="ECO:0000313" key="1">
    <source>
        <dbReference type="EMBL" id="CAB1428356.1"/>
    </source>
</evidence>
<reference evidence="1" key="1">
    <citation type="submission" date="2020-03" db="EMBL/GenBank/DDBJ databases">
        <authorList>
            <person name="Weist P."/>
        </authorList>
    </citation>
    <scope>NUCLEOTIDE SEQUENCE</scope>
</reference>
<dbReference type="Proteomes" id="UP001153269">
    <property type="component" value="Unassembled WGS sequence"/>
</dbReference>
<dbReference type="AlphaFoldDB" id="A0A9N7YK53"/>
<gene>
    <name evidence="1" type="ORF">PLEPLA_LOCUS16322</name>
</gene>
<evidence type="ECO:0000313" key="2">
    <source>
        <dbReference type="Proteomes" id="UP001153269"/>
    </source>
</evidence>
<name>A0A9N7YK53_PLEPL</name>
<organism evidence="1 2">
    <name type="scientific">Pleuronectes platessa</name>
    <name type="common">European plaice</name>
    <dbReference type="NCBI Taxonomy" id="8262"/>
    <lineage>
        <taxon>Eukaryota</taxon>
        <taxon>Metazoa</taxon>
        <taxon>Chordata</taxon>
        <taxon>Craniata</taxon>
        <taxon>Vertebrata</taxon>
        <taxon>Euteleostomi</taxon>
        <taxon>Actinopterygii</taxon>
        <taxon>Neopterygii</taxon>
        <taxon>Teleostei</taxon>
        <taxon>Neoteleostei</taxon>
        <taxon>Acanthomorphata</taxon>
        <taxon>Carangaria</taxon>
        <taxon>Pleuronectiformes</taxon>
        <taxon>Pleuronectoidei</taxon>
        <taxon>Pleuronectidae</taxon>
        <taxon>Pleuronectes</taxon>
    </lineage>
</organism>
<sequence length="107" mass="11379">MSELIPTNDRIDWAGTWAGAQSGYRSQTSGVTSYSHTLKAAGKHANRSQASVSTDRVICPVAKPRRNILKGAVGVNTAGSHSTETSHAKAPWHKSCPHIQLLPGESC</sequence>